<name>A0A078AXJ1_STYLE</name>
<proteinExistence type="predicted"/>
<reference evidence="2 3" key="1">
    <citation type="submission" date="2014-06" db="EMBL/GenBank/DDBJ databases">
        <authorList>
            <person name="Swart Estienne"/>
        </authorList>
    </citation>
    <scope>NUCLEOTIDE SEQUENCE [LARGE SCALE GENOMIC DNA]</scope>
    <source>
        <strain evidence="2 3">130c</strain>
    </source>
</reference>
<gene>
    <name evidence="2" type="primary">Contig15381.g16394</name>
    <name evidence="2" type="ORF">STYLEM_15043</name>
</gene>
<sequence length="474" mass="53724">MELQSILLESEPQCSGRVMRIMLGILFILPRRRRKNIQWYFNQYCNKTDGILSNEEECDDGDVTHSGGIVTLNLAGLAFNKAVMASKDALRVVLIMEQHLAFFSAVTDEYFSKFKTIKYYYNTSITTEIPIIQHSTDTTIQTQTTTQFATPMPSDSSTSPSNTYTTIRDTTTSAPLENDIVCGNGILEFGEECDVLNEPYGIKPGVVHFGPFGQSPQPFSTDCKNNSHPSLCLDQNNNNSDGYKLMNQYTLDAPVNAMLRRNSAALQIILEIQDFTVFRKQTISNTKNLILLLQQPFTMEIAFVKRRMVLWKKEKDVTMVWPIKWGIQNYFKLLIDAMITARLDPDGHVFHKTAKNLIATSPAFIWVLNVQTGIIKTEMGKDFNINFYSCSKDCQVEWGYSIEIHKIQGSEFNMTIHYDAALHYETQPPPSTTLTTQKPQTTTYGPGTQTTETTFQTIKPTVNLISFTRYILAD</sequence>
<dbReference type="InParanoid" id="A0A078AXJ1"/>
<keyword evidence="3" id="KW-1185">Reference proteome</keyword>
<evidence type="ECO:0000256" key="1">
    <source>
        <dbReference type="SAM" id="MobiDB-lite"/>
    </source>
</evidence>
<feature type="region of interest" description="Disordered" evidence="1">
    <location>
        <begin position="429"/>
        <end position="449"/>
    </location>
</feature>
<accession>A0A078AXJ1</accession>
<dbReference type="Proteomes" id="UP000039865">
    <property type="component" value="Unassembled WGS sequence"/>
</dbReference>
<protein>
    <submittedName>
        <fullName evidence="2">Uncharacterized protein</fullName>
    </submittedName>
</protein>
<dbReference type="AlphaFoldDB" id="A0A078AXJ1"/>
<dbReference type="EMBL" id="CCKQ01014202">
    <property type="protein sequence ID" value="CDW85952.1"/>
    <property type="molecule type" value="Genomic_DNA"/>
</dbReference>
<feature type="compositionally biased region" description="Low complexity" evidence="1">
    <location>
        <begin position="432"/>
        <end position="449"/>
    </location>
</feature>
<evidence type="ECO:0000313" key="2">
    <source>
        <dbReference type="EMBL" id="CDW85952.1"/>
    </source>
</evidence>
<feature type="region of interest" description="Disordered" evidence="1">
    <location>
        <begin position="146"/>
        <end position="165"/>
    </location>
</feature>
<organism evidence="2 3">
    <name type="scientific">Stylonychia lemnae</name>
    <name type="common">Ciliate</name>
    <dbReference type="NCBI Taxonomy" id="5949"/>
    <lineage>
        <taxon>Eukaryota</taxon>
        <taxon>Sar</taxon>
        <taxon>Alveolata</taxon>
        <taxon>Ciliophora</taxon>
        <taxon>Intramacronucleata</taxon>
        <taxon>Spirotrichea</taxon>
        <taxon>Stichotrichia</taxon>
        <taxon>Sporadotrichida</taxon>
        <taxon>Oxytrichidae</taxon>
        <taxon>Stylonychinae</taxon>
        <taxon>Stylonychia</taxon>
    </lineage>
</organism>
<evidence type="ECO:0000313" key="3">
    <source>
        <dbReference type="Proteomes" id="UP000039865"/>
    </source>
</evidence>